<dbReference type="Gene3D" id="3.40.50.720">
    <property type="entry name" value="NAD(P)-binding Rossmann-like Domain"/>
    <property type="match status" value="1"/>
</dbReference>
<dbReference type="Pfam" id="PF00107">
    <property type="entry name" value="ADH_zinc_N"/>
    <property type="match status" value="1"/>
</dbReference>
<comment type="similarity">
    <text evidence="2">Belongs to the zinc-containing alcohol dehydrogenase family.</text>
</comment>
<dbReference type="AlphaFoldDB" id="A0A7V4DEN2"/>
<evidence type="ECO:0000259" key="6">
    <source>
        <dbReference type="Pfam" id="PF00107"/>
    </source>
</evidence>
<dbReference type="Pfam" id="PF08240">
    <property type="entry name" value="ADH_N"/>
    <property type="match status" value="1"/>
</dbReference>
<evidence type="ECO:0000313" key="8">
    <source>
        <dbReference type="EMBL" id="HGI31244.1"/>
    </source>
</evidence>
<keyword evidence="5 8" id="KW-0560">Oxidoreductase</keyword>
<comment type="caution">
    <text evidence="8">The sequence shown here is derived from an EMBL/GenBank/DDBJ whole genome shotgun (WGS) entry which is preliminary data.</text>
</comment>
<protein>
    <submittedName>
        <fullName evidence="8">Zinc-binding alcohol dehydrogenase family protein</fullName>
        <ecNumber evidence="8">1.-.-.-</ecNumber>
    </submittedName>
</protein>
<dbReference type="EMBL" id="DTFV01000116">
    <property type="protein sequence ID" value="HGI31244.1"/>
    <property type="molecule type" value="Genomic_DNA"/>
</dbReference>
<evidence type="ECO:0000259" key="7">
    <source>
        <dbReference type="Pfam" id="PF08240"/>
    </source>
</evidence>
<feature type="domain" description="Alcohol dehydrogenase-like C-terminal" evidence="6">
    <location>
        <begin position="184"/>
        <end position="293"/>
    </location>
</feature>
<reference evidence="8" key="1">
    <citation type="journal article" date="2020" name="mSystems">
        <title>Genome- and Community-Level Interaction Insights into Carbon Utilization and Element Cycling Functions of Hydrothermarchaeota in Hydrothermal Sediment.</title>
        <authorList>
            <person name="Zhou Z."/>
            <person name="Liu Y."/>
            <person name="Xu W."/>
            <person name="Pan J."/>
            <person name="Luo Z.H."/>
            <person name="Li M."/>
        </authorList>
    </citation>
    <scope>NUCLEOTIDE SEQUENCE [LARGE SCALE GENOMIC DNA]</scope>
    <source>
        <strain evidence="8">SpSt-747</strain>
    </source>
</reference>
<sequence>MRAMVLERQAPCEENPLILRELSVPEPADDEVLVRVEACGVCHTDLHIVEGELPPHRLPLVPGHQIVGRVVACGPKVTGISSGERVGTPWLFSVCGECSFCRRGRENLCSKARFTGYDVDGGYAEYFLAHKDSVYPLPEGYESPEIAPLLCGGVIGYRAYRATETQKGDILALFGFGSSAHLVLQMGLYEGKEIFVFTRSPHHRELARKLGASFVGGAEDDPPSPFHAAIVFAPSGFLIRRALERLAPGGKVVAAGIYATPVPEIPYELLYQERVIQSVANSTRQDVRELLEMAGRYRFRVVYEVYSLEEANEVLKKLKKGQVQASAVLVP</sequence>
<dbReference type="InterPro" id="IPR013154">
    <property type="entry name" value="ADH-like_N"/>
</dbReference>
<dbReference type="GO" id="GO:0046872">
    <property type="term" value="F:metal ion binding"/>
    <property type="evidence" value="ECO:0007669"/>
    <property type="project" value="UniProtKB-KW"/>
</dbReference>
<dbReference type="PANTHER" id="PTHR42940:SF8">
    <property type="entry name" value="VACUOLAR PROTEIN SORTING-ASSOCIATED PROTEIN 11"/>
    <property type="match status" value="1"/>
</dbReference>
<comment type="cofactor">
    <cofactor evidence="1">
        <name>Zn(2+)</name>
        <dbReference type="ChEBI" id="CHEBI:29105"/>
    </cofactor>
</comment>
<dbReference type="InterPro" id="IPR036291">
    <property type="entry name" value="NAD(P)-bd_dom_sf"/>
</dbReference>
<organism evidence="8">
    <name type="scientific">Candidatus Caldatribacterium californiense</name>
    <dbReference type="NCBI Taxonomy" id="1454726"/>
    <lineage>
        <taxon>Bacteria</taxon>
        <taxon>Pseudomonadati</taxon>
        <taxon>Atribacterota</taxon>
        <taxon>Atribacteria</taxon>
        <taxon>Atribacterales</taxon>
        <taxon>Candidatus Caldatribacteriaceae</taxon>
        <taxon>Candidatus Caldatribacterium</taxon>
    </lineage>
</organism>
<keyword evidence="4" id="KW-0862">Zinc</keyword>
<dbReference type="EC" id="1.-.-.-" evidence="8"/>
<gene>
    <name evidence="8" type="ORF">ENV30_08080</name>
</gene>
<dbReference type="SUPFAM" id="SSF51735">
    <property type="entry name" value="NAD(P)-binding Rossmann-fold domains"/>
    <property type="match status" value="1"/>
</dbReference>
<feature type="domain" description="Alcohol dehydrogenase-like N-terminal" evidence="7">
    <location>
        <begin position="29"/>
        <end position="139"/>
    </location>
</feature>
<evidence type="ECO:0000256" key="2">
    <source>
        <dbReference type="ARBA" id="ARBA00008072"/>
    </source>
</evidence>
<dbReference type="Gene3D" id="3.90.180.10">
    <property type="entry name" value="Medium-chain alcohol dehydrogenases, catalytic domain"/>
    <property type="match status" value="1"/>
</dbReference>
<evidence type="ECO:0000256" key="3">
    <source>
        <dbReference type="ARBA" id="ARBA00022723"/>
    </source>
</evidence>
<accession>A0A7V4DEN2</accession>
<dbReference type="CDD" id="cd08298">
    <property type="entry name" value="CAD2"/>
    <property type="match status" value="1"/>
</dbReference>
<proteinExistence type="inferred from homology"/>
<dbReference type="InterPro" id="IPR013149">
    <property type="entry name" value="ADH-like_C"/>
</dbReference>
<dbReference type="InterPro" id="IPR014187">
    <property type="entry name" value="ADH_Zn_typ-2"/>
</dbReference>
<evidence type="ECO:0000256" key="4">
    <source>
        <dbReference type="ARBA" id="ARBA00022833"/>
    </source>
</evidence>
<dbReference type="InterPro" id="IPR011032">
    <property type="entry name" value="GroES-like_sf"/>
</dbReference>
<dbReference type="GO" id="GO:0005737">
    <property type="term" value="C:cytoplasm"/>
    <property type="evidence" value="ECO:0007669"/>
    <property type="project" value="TreeGrafter"/>
</dbReference>
<evidence type="ECO:0000256" key="1">
    <source>
        <dbReference type="ARBA" id="ARBA00001947"/>
    </source>
</evidence>
<name>A0A7V4DEN2_9BACT</name>
<dbReference type="GO" id="GO:0004022">
    <property type="term" value="F:alcohol dehydrogenase (NAD+) activity"/>
    <property type="evidence" value="ECO:0007669"/>
    <property type="project" value="TreeGrafter"/>
</dbReference>
<evidence type="ECO:0000256" key="5">
    <source>
        <dbReference type="ARBA" id="ARBA00023002"/>
    </source>
</evidence>
<dbReference type="PANTHER" id="PTHR42940">
    <property type="entry name" value="ALCOHOL DEHYDROGENASE 1-RELATED"/>
    <property type="match status" value="1"/>
</dbReference>
<dbReference type="SUPFAM" id="SSF50129">
    <property type="entry name" value="GroES-like"/>
    <property type="match status" value="1"/>
</dbReference>
<keyword evidence="3" id="KW-0479">Metal-binding</keyword>
<dbReference type="NCBIfam" id="TIGR02822">
    <property type="entry name" value="adh_fam_2"/>
    <property type="match status" value="1"/>
</dbReference>